<dbReference type="InterPro" id="IPR017871">
    <property type="entry name" value="ABC_transporter-like_CS"/>
</dbReference>
<dbReference type="InterPro" id="IPR003593">
    <property type="entry name" value="AAA+_ATPase"/>
</dbReference>
<evidence type="ECO:0000256" key="3">
    <source>
        <dbReference type="ARBA" id="ARBA00022741"/>
    </source>
</evidence>
<evidence type="ECO:0000313" key="6">
    <source>
        <dbReference type="EMBL" id="GGH03816.1"/>
    </source>
</evidence>
<evidence type="ECO:0000313" key="7">
    <source>
        <dbReference type="Proteomes" id="UP000648722"/>
    </source>
</evidence>
<name>A0ABQ1XUL3_9PROT</name>
<comment type="similarity">
    <text evidence="1">Belongs to the ABC transporter superfamily.</text>
</comment>
<dbReference type="InterPro" id="IPR050319">
    <property type="entry name" value="ABC_transp_ATP-bind"/>
</dbReference>
<dbReference type="InterPro" id="IPR027417">
    <property type="entry name" value="P-loop_NTPase"/>
</dbReference>
<dbReference type="RefSeq" id="WP_188452465.1">
    <property type="nucleotide sequence ID" value="NZ_BMFS01000009.1"/>
</dbReference>
<keyword evidence="7" id="KW-1185">Reference proteome</keyword>
<reference evidence="7" key="1">
    <citation type="journal article" date="2019" name="Int. J. Syst. Evol. Microbiol.">
        <title>The Global Catalogue of Microorganisms (GCM) 10K type strain sequencing project: providing services to taxonomists for standard genome sequencing and annotation.</title>
        <authorList>
            <consortium name="The Broad Institute Genomics Platform"/>
            <consortium name="The Broad Institute Genome Sequencing Center for Infectious Disease"/>
            <person name="Wu L."/>
            <person name="Ma J."/>
        </authorList>
    </citation>
    <scope>NUCLEOTIDE SEQUENCE [LARGE SCALE GENOMIC DNA]</scope>
    <source>
        <strain evidence="7">CGMCC 1.12766</strain>
    </source>
</reference>
<dbReference type="EMBL" id="BMFS01000009">
    <property type="protein sequence ID" value="GGH03816.1"/>
    <property type="molecule type" value="Genomic_DNA"/>
</dbReference>
<sequence>MSSPLLQIRDLVIDYGKGADRFRALHGCSFDLEPGQVMAVVGESGSGKSSLVRAVAGLVAPASGEMLLDGQVLPPLRQRPPHTRRMIQMVFQDPGASLNPLHRVQAIIEEPLRVTGYGDAAGRKRRVAELMDMTQLSADLATRRPRELSGGQKQRVAIARALAMEPRILIADEALSALDFTTQDHVSRLLSDLRRDLNLAMLFVSHDMRSVRRMADDVCVIEKGHVVEQGAVSDVLYNPKSAYTRLLLAAALNPRAALSDPRLAEALENGEAVSEDALKGVMDIIRGGALMGDAR</sequence>
<dbReference type="Pfam" id="PF00005">
    <property type="entry name" value="ABC_tran"/>
    <property type="match status" value="1"/>
</dbReference>
<evidence type="ECO:0000259" key="5">
    <source>
        <dbReference type="PROSITE" id="PS50893"/>
    </source>
</evidence>
<keyword evidence="4" id="KW-0067">ATP-binding</keyword>
<feature type="domain" description="ABC transporter" evidence="5">
    <location>
        <begin position="6"/>
        <end position="248"/>
    </location>
</feature>
<evidence type="ECO:0000256" key="1">
    <source>
        <dbReference type="ARBA" id="ARBA00005417"/>
    </source>
</evidence>
<keyword evidence="3" id="KW-0547">Nucleotide-binding</keyword>
<dbReference type="SMART" id="SM00382">
    <property type="entry name" value="AAA"/>
    <property type="match status" value="1"/>
</dbReference>
<dbReference type="CDD" id="cd03257">
    <property type="entry name" value="ABC_NikE_OppD_transporters"/>
    <property type="match status" value="1"/>
</dbReference>
<organism evidence="6 7">
    <name type="scientific">Glycocaulis albus</name>
    <dbReference type="NCBI Taxonomy" id="1382801"/>
    <lineage>
        <taxon>Bacteria</taxon>
        <taxon>Pseudomonadati</taxon>
        <taxon>Pseudomonadota</taxon>
        <taxon>Alphaproteobacteria</taxon>
        <taxon>Maricaulales</taxon>
        <taxon>Maricaulaceae</taxon>
        <taxon>Glycocaulis</taxon>
    </lineage>
</organism>
<proteinExistence type="inferred from homology"/>
<comment type="caution">
    <text evidence="6">The sequence shown here is derived from an EMBL/GenBank/DDBJ whole genome shotgun (WGS) entry which is preliminary data.</text>
</comment>
<dbReference type="PANTHER" id="PTHR43776:SF7">
    <property type="entry name" value="D,D-DIPEPTIDE TRANSPORT ATP-BINDING PROTEIN DDPF-RELATED"/>
    <property type="match status" value="1"/>
</dbReference>
<dbReference type="Proteomes" id="UP000648722">
    <property type="component" value="Unassembled WGS sequence"/>
</dbReference>
<dbReference type="InterPro" id="IPR003439">
    <property type="entry name" value="ABC_transporter-like_ATP-bd"/>
</dbReference>
<protein>
    <recommendedName>
        <fullName evidence="5">ABC transporter domain-containing protein</fullName>
    </recommendedName>
</protein>
<dbReference type="PROSITE" id="PS00211">
    <property type="entry name" value="ABC_TRANSPORTER_1"/>
    <property type="match status" value="1"/>
</dbReference>
<evidence type="ECO:0000256" key="2">
    <source>
        <dbReference type="ARBA" id="ARBA00022448"/>
    </source>
</evidence>
<dbReference type="PANTHER" id="PTHR43776">
    <property type="entry name" value="TRANSPORT ATP-BINDING PROTEIN"/>
    <property type="match status" value="1"/>
</dbReference>
<accession>A0ABQ1XUL3</accession>
<dbReference type="PROSITE" id="PS50893">
    <property type="entry name" value="ABC_TRANSPORTER_2"/>
    <property type="match status" value="1"/>
</dbReference>
<dbReference type="Gene3D" id="3.40.50.300">
    <property type="entry name" value="P-loop containing nucleotide triphosphate hydrolases"/>
    <property type="match status" value="1"/>
</dbReference>
<keyword evidence="2" id="KW-0813">Transport</keyword>
<gene>
    <name evidence="6" type="ORF">GCM10007420_20220</name>
</gene>
<evidence type="ECO:0000256" key="4">
    <source>
        <dbReference type="ARBA" id="ARBA00022840"/>
    </source>
</evidence>
<dbReference type="SUPFAM" id="SSF52540">
    <property type="entry name" value="P-loop containing nucleoside triphosphate hydrolases"/>
    <property type="match status" value="1"/>
</dbReference>